<evidence type="ECO:0000313" key="1">
    <source>
        <dbReference type="EMBL" id="KAF7821006.1"/>
    </source>
</evidence>
<organism evidence="1 2">
    <name type="scientific">Senna tora</name>
    <dbReference type="NCBI Taxonomy" id="362788"/>
    <lineage>
        <taxon>Eukaryota</taxon>
        <taxon>Viridiplantae</taxon>
        <taxon>Streptophyta</taxon>
        <taxon>Embryophyta</taxon>
        <taxon>Tracheophyta</taxon>
        <taxon>Spermatophyta</taxon>
        <taxon>Magnoliopsida</taxon>
        <taxon>eudicotyledons</taxon>
        <taxon>Gunneridae</taxon>
        <taxon>Pentapetalae</taxon>
        <taxon>rosids</taxon>
        <taxon>fabids</taxon>
        <taxon>Fabales</taxon>
        <taxon>Fabaceae</taxon>
        <taxon>Caesalpinioideae</taxon>
        <taxon>Cassia clade</taxon>
        <taxon>Senna</taxon>
    </lineage>
</organism>
<name>A0A834TH80_9FABA</name>
<sequence>MAWEERGSCLNIFQTRIRSWIPETFTNYEEKDLLRK</sequence>
<accession>A0A834TH80</accession>
<proteinExistence type="predicted"/>
<evidence type="ECO:0000313" key="2">
    <source>
        <dbReference type="Proteomes" id="UP000634136"/>
    </source>
</evidence>
<protein>
    <submittedName>
        <fullName evidence="1">Uncharacterized protein</fullName>
    </submittedName>
</protein>
<gene>
    <name evidence="1" type="ORF">G2W53_026461</name>
</gene>
<comment type="caution">
    <text evidence="1">The sequence shown here is derived from an EMBL/GenBank/DDBJ whole genome shotgun (WGS) entry which is preliminary data.</text>
</comment>
<dbReference type="EMBL" id="JAAIUW010000008">
    <property type="protein sequence ID" value="KAF7821006.1"/>
    <property type="molecule type" value="Genomic_DNA"/>
</dbReference>
<reference evidence="1" key="1">
    <citation type="submission" date="2020-09" db="EMBL/GenBank/DDBJ databases">
        <title>Genome-Enabled Discovery of Anthraquinone Biosynthesis in Senna tora.</title>
        <authorList>
            <person name="Kang S.-H."/>
            <person name="Pandey R.P."/>
            <person name="Lee C.-M."/>
            <person name="Sim J.-S."/>
            <person name="Jeong J.-T."/>
            <person name="Choi B.-S."/>
            <person name="Jung M."/>
            <person name="Ginzburg D."/>
            <person name="Zhao K."/>
            <person name="Won S.Y."/>
            <person name="Oh T.-J."/>
            <person name="Yu Y."/>
            <person name="Kim N.-H."/>
            <person name="Lee O.R."/>
            <person name="Lee T.-H."/>
            <person name="Bashyal P."/>
            <person name="Kim T.-S."/>
            <person name="Lee W.-H."/>
            <person name="Kawkins C."/>
            <person name="Kim C.-K."/>
            <person name="Kim J.S."/>
            <person name="Ahn B.O."/>
            <person name="Rhee S.Y."/>
            <person name="Sohng J.K."/>
        </authorList>
    </citation>
    <scope>NUCLEOTIDE SEQUENCE</scope>
    <source>
        <tissue evidence="1">Leaf</tissue>
    </source>
</reference>
<dbReference type="AlphaFoldDB" id="A0A834TH80"/>
<keyword evidence="2" id="KW-1185">Reference proteome</keyword>
<dbReference type="Proteomes" id="UP000634136">
    <property type="component" value="Unassembled WGS sequence"/>
</dbReference>